<evidence type="ECO:0000313" key="3">
    <source>
        <dbReference type="EMBL" id="MST54505.1"/>
    </source>
</evidence>
<name>A0A6L5Y8S7_9BACT</name>
<keyword evidence="3" id="KW-0808">Transferase</keyword>
<keyword evidence="4" id="KW-1185">Reference proteome</keyword>
<dbReference type="InterPro" id="IPR025685">
    <property type="entry name" value="YoaP-like_dom"/>
</dbReference>
<accession>A0A6L5Y8S7</accession>
<gene>
    <name evidence="3" type="ORF">FYJ74_00335</name>
</gene>
<dbReference type="Pfam" id="PF00583">
    <property type="entry name" value="Acetyltransf_1"/>
    <property type="match status" value="1"/>
</dbReference>
<feature type="domain" description="YoaP-like" evidence="2">
    <location>
        <begin position="202"/>
        <end position="245"/>
    </location>
</feature>
<evidence type="ECO:0000313" key="4">
    <source>
        <dbReference type="Proteomes" id="UP000473699"/>
    </source>
</evidence>
<dbReference type="InterPro" id="IPR000182">
    <property type="entry name" value="GNAT_dom"/>
</dbReference>
<dbReference type="GO" id="GO:0016747">
    <property type="term" value="F:acyltransferase activity, transferring groups other than amino-acyl groups"/>
    <property type="evidence" value="ECO:0007669"/>
    <property type="project" value="InterPro"/>
</dbReference>
<dbReference type="Pfam" id="PF14268">
    <property type="entry name" value="YoaP"/>
    <property type="match status" value="1"/>
</dbReference>
<protein>
    <submittedName>
        <fullName evidence="3">GNAT family N-acetyltransferase</fullName>
    </submittedName>
</protein>
<reference evidence="3 4" key="1">
    <citation type="submission" date="2019-08" db="EMBL/GenBank/DDBJ databases">
        <title>In-depth cultivation of the pig gut microbiome towards novel bacterial diversity and tailored functional studies.</title>
        <authorList>
            <person name="Wylensek D."/>
            <person name="Hitch T.C.A."/>
            <person name="Clavel T."/>
        </authorList>
    </citation>
    <scope>NUCLEOTIDE SEQUENCE [LARGE SCALE GENOMIC DNA]</scope>
    <source>
        <strain evidence="3 4">SM-530-WT-4B</strain>
    </source>
</reference>
<dbReference type="AlphaFoldDB" id="A0A6L5Y8S7"/>
<comment type="caution">
    <text evidence="3">The sequence shown here is derived from an EMBL/GenBank/DDBJ whole genome shotgun (WGS) entry which is preliminary data.</text>
</comment>
<dbReference type="InterPro" id="IPR016181">
    <property type="entry name" value="Acyl_CoA_acyltransferase"/>
</dbReference>
<dbReference type="RefSeq" id="WP_154527648.1">
    <property type="nucleotide sequence ID" value="NZ_VUNH01000001.1"/>
</dbReference>
<sequence>MGGDYVNLTVGNLDAEHVCCAIADKKYQGGVAAKKQWLKERIREGHVFRKLNERGKVFIEYAPLESSWVPVCGENYIYVYCLWVAGSFKGKGHARDLIEYCIADAKEKGRSGVCALSSKKKKPFLSEKKFLLKYGFEVADTAGDDYELLALSFDGRKPRFSESAKAMRTNDRALTIYYGVQCPYIPNCVEQVRMYCDKNRIPLNLVAVDTLEKAKRVPCIFNNYAVFYNGAFQTTHLLNETFLKKMLHL</sequence>
<organism evidence="3 4">
    <name type="scientific">Pyramidobacter porci</name>
    <dbReference type="NCBI Taxonomy" id="2605789"/>
    <lineage>
        <taxon>Bacteria</taxon>
        <taxon>Thermotogati</taxon>
        <taxon>Synergistota</taxon>
        <taxon>Synergistia</taxon>
        <taxon>Synergistales</taxon>
        <taxon>Dethiosulfovibrionaceae</taxon>
        <taxon>Pyramidobacter</taxon>
    </lineage>
</organism>
<dbReference type="EMBL" id="VUNH01000001">
    <property type="protein sequence ID" value="MST54505.1"/>
    <property type="molecule type" value="Genomic_DNA"/>
</dbReference>
<proteinExistence type="predicted"/>
<evidence type="ECO:0000259" key="1">
    <source>
        <dbReference type="Pfam" id="PF00583"/>
    </source>
</evidence>
<dbReference type="Proteomes" id="UP000473699">
    <property type="component" value="Unassembled WGS sequence"/>
</dbReference>
<dbReference type="Gene3D" id="3.40.630.30">
    <property type="match status" value="1"/>
</dbReference>
<feature type="domain" description="N-acetyltransferase" evidence="1">
    <location>
        <begin position="43"/>
        <end position="110"/>
    </location>
</feature>
<evidence type="ECO:0000259" key="2">
    <source>
        <dbReference type="Pfam" id="PF14268"/>
    </source>
</evidence>
<dbReference type="SUPFAM" id="SSF55729">
    <property type="entry name" value="Acyl-CoA N-acyltransferases (Nat)"/>
    <property type="match status" value="1"/>
</dbReference>
<dbReference type="CDD" id="cd04301">
    <property type="entry name" value="NAT_SF"/>
    <property type="match status" value="1"/>
</dbReference>